<gene>
    <name evidence="2" type="ORF">SAMN05216564_104149</name>
</gene>
<proteinExistence type="predicted"/>
<dbReference type="EMBL" id="FNPC01000004">
    <property type="protein sequence ID" value="SDY27759.1"/>
    <property type="molecule type" value="Genomic_DNA"/>
</dbReference>
<name>A0A1H3IKE4_9EURY</name>
<accession>A0A1H3IKE4</accession>
<dbReference type="Pfam" id="PF13412">
    <property type="entry name" value="HTH_24"/>
    <property type="match status" value="1"/>
</dbReference>
<dbReference type="InterPro" id="IPR011991">
    <property type="entry name" value="ArsR-like_HTH"/>
</dbReference>
<dbReference type="InterPro" id="IPR036388">
    <property type="entry name" value="WH-like_DNA-bd_sf"/>
</dbReference>
<dbReference type="OrthoDB" id="350804at2157"/>
<organism evidence="2 3">
    <name type="scientific">Halopenitus persicus</name>
    <dbReference type="NCBI Taxonomy" id="1048396"/>
    <lineage>
        <taxon>Archaea</taxon>
        <taxon>Methanobacteriati</taxon>
        <taxon>Methanobacteriota</taxon>
        <taxon>Stenosarchaea group</taxon>
        <taxon>Halobacteria</taxon>
        <taxon>Halobacteriales</taxon>
        <taxon>Haloferacaceae</taxon>
        <taxon>Halopenitus</taxon>
    </lineage>
</organism>
<evidence type="ECO:0000313" key="3">
    <source>
        <dbReference type="Proteomes" id="UP000199079"/>
    </source>
</evidence>
<dbReference type="RefSeq" id="WP_021074857.1">
    <property type="nucleotide sequence ID" value="NZ_FNPC01000004.1"/>
</dbReference>
<dbReference type="GeneID" id="43839142"/>
<sequence>MSAPEAVRADNANADANADADDVVDRWEPVRDLPPSAKLVAKVLDYNETLTQSELAEETLLPPRTVRYALSRLEEEDVVDSRFSFADARKRLYSLSL</sequence>
<dbReference type="AlphaFoldDB" id="A0A1H3IKE4"/>
<dbReference type="CDD" id="cd00090">
    <property type="entry name" value="HTH_ARSR"/>
    <property type="match status" value="1"/>
</dbReference>
<keyword evidence="3" id="KW-1185">Reference proteome</keyword>
<dbReference type="Gene3D" id="1.10.10.10">
    <property type="entry name" value="Winged helix-like DNA-binding domain superfamily/Winged helix DNA-binding domain"/>
    <property type="match status" value="1"/>
</dbReference>
<protein>
    <submittedName>
        <fullName evidence="2">Transcriptional regulator, ArsR family</fullName>
    </submittedName>
</protein>
<evidence type="ECO:0000256" key="1">
    <source>
        <dbReference type="SAM" id="MobiDB-lite"/>
    </source>
</evidence>
<dbReference type="SUPFAM" id="SSF46785">
    <property type="entry name" value="Winged helix' DNA-binding domain"/>
    <property type="match status" value="1"/>
</dbReference>
<evidence type="ECO:0000313" key="2">
    <source>
        <dbReference type="EMBL" id="SDY27759.1"/>
    </source>
</evidence>
<feature type="region of interest" description="Disordered" evidence="1">
    <location>
        <begin position="1"/>
        <end position="21"/>
    </location>
</feature>
<reference evidence="3" key="1">
    <citation type="submission" date="2016-10" db="EMBL/GenBank/DDBJ databases">
        <authorList>
            <person name="Varghese N."/>
            <person name="Submissions S."/>
        </authorList>
    </citation>
    <scope>NUCLEOTIDE SEQUENCE [LARGE SCALE GENOMIC DNA]</scope>
    <source>
        <strain evidence="3">DC30,IBRC 10041,KCTC 4046</strain>
    </source>
</reference>
<dbReference type="Proteomes" id="UP000199079">
    <property type="component" value="Unassembled WGS sequence"/>
</dbReference>
<dbReference type="InterPro" id="IPR036390">
    <property type="entry name" value="WH_DNA-bd_sf"/>
</dbReference>